<gene>
    <name evidence="1" type="ORF">J8TS2_28050</name>
</gene>
<proteinExistence type="predicted"/>
<name>A0ABQ4KLV9_9BACI</name>
<accession>A0ABQ4KLV9</accession>
<protein>
    <submittedName>
        <fullName evidence="1">Uncharacterized protein</fullName>
    </submittedName>
</protein>
<reference evidence="1 2" key="1">
    <citation type="submission" date="2021-03" db="EMBL/GenBank/DDBJ databases">
        <title>Antimicrobial resistance genes in bacteria isolated from Japanese honey, and their potential for conferring macrolide and lincosamide resistance in the American foulbrood pathogen Paenibacillus larvae.</title>
        <authorList>
            <person name="Okamoto M."/>
            <person name="Kumagai M."/>
            <person name="Kanamori H."/>
            <person name="Takamatsu D."/>
        </authorList>
    </citation>
    <scope>NUCLEOTIDE SEQUENCE [LARGE SCALE GENOMIC DNA]</scope>
    <source>
        <strain evidence="1 2">J8TS2</strain>
    </source>
</reference>
<keyword evidence="2" id="KW-1185">Reference proteome</keyword>
<evidence type="ECO:0000313" key="2">
    <source>
        <dbReference type="Proteomes" id="UP000679950"/>
    </source>
</evidence>
<evidence type="ECO:0000313" key="1">
    <source>
        <dbReference type="EMBL" id="GIN58486.1"/>
    </source>
</evidence>
<dbReference type="EMBL" id="BORB01000024">
    <property type="protein sequence ID" value="GIN58486.1"/>
    <property type="molecule type" value="Genomic_DNA"/>
</dbReference>
<organism evidence="1 2">
    <name type="scientific">Lederbergia ruris</name>
    <dbReference type="NCBI Taxonomy" id="217495"/>
    <lineage>
        <taxon>Bacteria</taxon>
        <taxon>Bacillati</taxon>
        <taxon>Bacillota</taxon>
        <taxon>Bacilli</taxon>
        <taxon>Bacillales</taxon>
        <taxon>Bacillaceae</taxon>
        <taxon>Lederbergia</taxon>
    </lineage>
</organism>
<sequence>MELTEREVIELTIKWGFDGEEFETSKWKDRGCLQLDRTQKKLIKKLETRFHKVEVTGKGKKRKYILSNPKASPTEISDGRRNNKGISADENLIMDEFIFNRLVSVASDKAVTMTTRKWINLIGLFVIDNNDLMAFGNELKEVYGNEIKIKAMMKLTLQKVDNRIFNVFDGAIKRLEKQSRIKCDVEYKAQLTDEIVQQEQDDLGGNVKSITTLSDQQIEKIQQAEEIKLQEFGFSFDDYMMARTRKQFAKKEVIEILPQMDKFLEVEFFIKRYYKAIKIKILDLSVTGAVSHDEAYRAFIDRFVHLAKKQQAKDKHKNAITYNMRFYYFNILLFLRIKGAKWLTDEINMLRFSLKAEIEKIRADYASDLIKQKQEFEIKKANMVKQQKDISINQDEVAQLFAEESYRKHQEEARAKGRELIDITKIGLEDDKPIKPKRKYRHRVFGDTFVINSQKHFRERQVSEKDDYEPVKIVSM</sequence>
<dbReference type="RefSeq" id="WP_212966677.1">
    <property type="nucleotide sequence ID" value="NZ_BORB01000024.1"/>
</dbReference>
<comment type="caution">
    <text evidence="1">The sequence shown here is derived from an EMBL/GenBank/DDBJ whole genome shotgun (WGS) entry which is preliminary data.</text>
</comment>
<dbReference type="Proteomes" id="UP000679950">
    <property type="component" value="Unassembled WGS sequence"/>
</dbReference>